<evidence type="ECO:0000256" key="2">
    <source>
        <dbReference type="ARBA" id="ARBA00023015"/>
    </source>
</evidence>
<dbReference type="InterPro" id="IPR005119">
    <property type="entry name" value="LysR_subst-bd"/>
</dbReference>
<dbReference type="SUPFAM" id="SSF53850">
    <property type="entry name" value="Periplasmic binding protein-like II"/>
    <property type="match status" value="1"/>
</dbReference>
<dbReference type="CDD" id="cd08420">
    <property type="entry name" value="PBP2_CysL_like"/>
    <property type="match status" value="1"/>
</dbReference>
<dbReference type="Pfam" id="PF00126">
    <property type="entry name" value="HTH_1"/>
    <property type="match status" value="1"/>
</dbReference>
<sequence>MQLKTLKMLVKLIDKGSFSVVADELNLTQPAVSMQIKSLEKKFDTNLVFRQGGEVKLTPAGKVVYHQAKQILNNWELAKLEVERLKGETYGQLVIGASTIPSEYLLPDLLAKFCNKFPEVKVLMEVGDSAKIVDNLVNREVDLVIVGFKPKKKEFKSISILEDRLVLILPNEHRLVNKNLVTINELEQERMLIREEGSGTRKAMLAGLNDAGISKRDLNIVVRLGSTESIISAVEAGVGISFVSELAARKAVDSGRVKQVEVADMLISRKLFLAYRREREEELLIKKFIEIF</sequence>
<evidence type="ECO:0000256" key="4">
    <source>
        <dbReference type="ARBA" id="ARBA00023163"/>
    </source>
</evidence>
<name>A0A1T4QGB0_9FIRM</name>
<organism evidence="6 7">
    <name type="scientific">Selenihalanaerobacter shriftii</name>
    <dbReference type="NCBI Taxonomy" id="142842"/>
    <lineage>
        <taxon>Bacteria</taxon>
        <taxon>Bacillati</taxon>
        <taxon>Bacillota</taxon>
        <taxon>Clostridia</taxon>
        <taxon>Halanaerobiales</taxon>
        <taxon>Halobacteroidaceae</taxon>
        <taxon>Selenihalanaerobacter</taxon>
    </lineage>
</organism>
<dbReference type="Proteomes" id="UP000190625">
    <property type="component" value="Unassembled WGS sequence"/>
</dbReference>
<keyword evidence="4" id="KW-0804">Transcription</keyword>
<evidence type="ECO:0000313" key="7">
    <source>
        <dbReference type="Proteomes" id="UP000190625"/>
    </source>
</evidence>
<keyword evidence="7" id="KW-1185">Reference proteome</keyword>
<dbReference type="PANTHER" id="PTHR30126">
    <property type="entry name" value="HTH-TYPE TRANSCRIPTIONAL REGULATOR"/>
    <property type="match status" value="1"/>
</dbReference>
<dbReference type="FunFam" id="1.10.10.10:FF:000001">
    <property type="entry name" value="LysR family transcriptional regulator"/>
    <property type="match status" value="1"/>
</dbReference>
<evidence type="ECO:0000256" key="3">
    <source>
        <dbReference type="ARBA" id="ARBA00023125"/>
    </source>
</evidence>
<proteinExistence type="inferred from homology"/>
<protein>
    <submittedName>
        <fullName evidence="6">DNA-binding transcriptional regulator, LysR family</fullName>
    </submittedName>
</protein>
<dbReference type="SUPFAM" id="SSF46785">
    <property type="entry name" value="Winged helix' DNA-binding domain"/>
    <property type="match status" value="1"/>
</dbReference>
<dbReference type="Pfam" id="PF03466">
    <property type="entry name" value="LysR_substrate"/>
    <property type="match status" value="1"/>
</dbReference>
<evidence type="ECO:0000256" key="1">
    <source>
        <dbReference type="ARBA" id="ARBA00009437"/>
    </source>
</evidence>
<dbReference type="AlphaFoldDB" id="A0A1T4QGB0"/>
<evidence type="ECO:0000313" key="6">
    <source>
        <dbReference type="EMBL" id="SKA02759.1"/>
    </source>
</evidence>
<dbReference type="PROSITE" id="PS50931">
    <property type="entry name" value="HTH_LYSR"/>
    <property type="match status" value="1"/>
</dbReference>
<dbReference type="InterPro" id="IPR036390">
    <property type="entry name" value="WH_DNA-bd_sf"/>
</dbReference>
<dbReference type="STRING" id="142842.SAMN02745118_02553"/>
<feature type="domain" description="HTH lysR-type" evidence="5">
    <location>
        <begin position="1"/>
        <end position="58"/>
    </location>
</feature>
<dbReference type="GO" id="GO:0000976">
    <property type="term" value="F:transcription cis-regulatory region binding"/>
    <property type="evidence" value="ECO:0007669"/>
    <property type="project" value="TreeGrafter"/>
</dbReference>
<evidence type="ECO:0000259" key="5">
    <source>
        <dbReference type="PROSITE" id="PS50931"/>
    </source>
</evidence>
<dbReference type="RefSeq" id="WP_078810976.1">
    <property type="nucleotide sequence ID" value="NZ_FUWM01000027.1"/>
</dbReference>
<dbReference type="EMBL" id="FUWM01000027">
    <property type="protein sequence ID" value="SKA02759.1"/>
    <property type="molecule type" value="Genomic_DNA"/>
</dbReference>
<dbReference type="InterPro" id="IPR036388">
    <property type="entry name" value="WH-like_DNA-bd_sf"/>
</dbReference>
<dbReference type="PRINTS" id="PR00039">
    <property type="entry name" value="HTHLYSR"/>
</dbReference>
<keyword evidence="2" id="KW-0805">Transcription regulation</keyword>
<dbReference type="InterPro" id="IPR000847">
    <property type="entry name" value="LysR_HTH_N"/>
</dbReference>
<accession>A0A1T4QGB0</accession>
<comment type="similarity">
    <text evidence="1">Belongs to the LysR transcriptional regulatory family.</text>
</comment>
<keyword evidence="3 6" id="KW-0238">DNA-binding</keyword>
<dbReference type="PANTHER" id="PTHR30126:SF64">
    <property type="entry name" value="HTH-TYPE TRANSCRIPTIONAL REGULATOR CITR"/>
    <property type="match status" value="1"/>
</dbReference>
<dbReference type="Gene3D" id="3.40.190.10">
    <property type="entry name" value="Periplasmic binding protein-like II"/>
    <property type="match status" value="2"/>
</dbReference>
<dbReference type="InterPro" id="IPR047788">
    <property type="entry name" value="LysR-like_Sec_metab"/>
</dbReference>
<gene>
    <name evidence="6" type="ORF">SAMN02745118_02553</name>
</gene>
<reference evidence="7" key="1">
    <citation type="submission" date="2017-02" db="EMBL/GenBank/DDBJ databases">
        <authorList>
            <person name="Varghese N."/>
            <person name="Submissions S."/>
        </authorList>
    </citation>
    <scope>NUCLEOTIDE SEQUENCE [LARGE SCALE GENOMIC DNA]</scope>
    <source>
        <strain evidence="7">ATCC BAA-73</strain>
    </source>
</reference>
<dbReference type="Gene3D" id="1.10.10.10">
    <property type="entry name" value="Winged helix-like DNA-binding domain superfamily/Winged helix DNA-binding domain"/>
    <property type="match status" value="1"/>
</dbReference>
<dbReference type="OrthoDB" id="9785745at2"/>
<dbReference type="NCBIfam" id="NF040786">
    <property type="entry name" value="LysR_Sec_metab"/>
    <property type="match status" value="1"/>
</dbReference>
<dbReference type="GO" id="GO:0003700">
    <property type="term" value="F:DNA-binding transcription factor activity"/>
    <property type="evidence" value="ECO:0007669"/>
    <property type="project" value="InterPro"/>
</dbReference>